<dbReference type="Proteomes" id="UP000694846">
    <property type="component" value="Unplaced"/>
</dbReference>
<dbReference type="PANTHER" id="PTHR46880">
    <property type="entry name" value="RAS-ASSOCIATING DOMAIN-CONTAINING PROTEIN"/>
    <property type="match status" value="1"/>
</dbReference>
<keyword evidence="1" id="KW-1185">Reference proteome</keyword>
<sequence length="533" mass="60689">MLKKIKLGKRSGLKCMVCFEQISEAIKFSRNGHVPIADGIRCDGKRELMRIVDHLHSDAHNAARKADENQRLWLTQADKHPWVKILKNHESEIIKNLIELAVDVHNDSKVLTLSANSWPSRSLSKMHANAQIASYGEHGLDSKFASFKQSSSAVHYKNPVIYREMLDTVAEITMESVTNELKIAECFTLQVDGSIDKYSIDNKFITARYLDKNKVMKNIFLGESHSSKRGAEGLLDSVIIVLKNLNLEHTATQNMTGLTTDGESANTGKKSGLWVRFQEHLKKEILCIWCVAHRSDLAFGDLQTSIVEVKNWKSNVKAVATFYRSSAVRIEELQSISKQSKNKYYRSPEHFEVRFVQHLIKLSESVWNNLKSIRTHWNSIITNTSGNKTEKSVAKGFLNLWKEGGDQEYYTALMMDILYQFEKLQKEGQKSMTTLCDIETTKTAVLASLDIIKTNCFPGGKEEGLQNLQCDVELEYEDDNDNNIRTRTIRNSYVSTKRCVLSVKNEIILSSIEFLQQRLNCEQKSKSVDSNYS</sequence>
<proteinExistence type="predicted"/>
<dbReference type="RefSeq" id="XP_025413676.1">
    <property type="nucleotide sequence ID" value="XM_025557891.1"/>
</dbReference>
<organism evidence="1 2">
    <name type="scientific">Sipha flava</name>
    <name type="common">yellow sugarcane aphid</name>
    <dbReference type="NCBI Taxonomy" id="143950"/>
    <lineage>
        <taxon>Eukaryota</taxon>
        <taxon>Metazoa</taxon>
        <taxon>Ecdysozoa</taxon>
        <taxon>Arthropoda</taxon>
        <taxon>Hexapoda</taxon>
        <taxon>Insecta</taxon>
        <taxon>Pterygota</taxon>
        <taxon>Neoptera</taxon>
        <taxon>Paraneoptera</taxon>
        <taxon>Hemiptera</taxon>
        <taxon>Sternorrhyncha</taxon>
        <taxon>Aphidomorpha</taxon>
        <taxon>Aphidoidea</taxon>
        <taxon>Aphididae</taxon>
        <taxon>Sipha</taxon>
    </lineage>
</organism>
<evidence type="ECO:0000313" key="2">
    <source>
        <dbReference type="RefSeq" id="XP_025413676.1"/>
    </source>
</evidence>
<dbReference type="InterPro" id="IPR012337">
    <property type="entry name" value="RNaseH-like_sf"/>
</dbReference>
<dbReference type="PANTHER" id="PTHR46880:SF5">
    <property type="entry name" value="DUF4371 DOMAIN-CONTAINING PROTEIN"/>
    <property type="match status" value="1"/>
</dbReference>
<evidence type="ECO:0000313" key="1">
    <source>
        <dbReference type="Proteomes" id="UP000694846"/>
    </source>
</evidence>
<dbReference type="SUPFAM" id="SSF53098">
    <property type="entry name" value="Ribonuclease H-like"/>
    <property type="match status" value="1"/>
</dbReference>
<gene>
    <name evidence="2" type="primary">LOC112685865</name>
</gene>
<dbReference type="AlphaFoldDB" id="A0A8B8FTB5"/>
<name>A0A8B8FTB5_9HEMI</name>
<dbReference type="OrthoDB" id="6597828at2759"/>
<protein>
    <submittedName>
        <fullName evidence="2">Uncharacterized protein LOC112685865</fullName>
    </submittedName>
</protein>
<accession>A0A8B8FTB5</accession>
<reference evidence="2" key="1">
    <citation type="submission" date="2025-08" db="UniProtKB">
        <authorList>
            <consortium name="RefSeq"/>
        </authorList>
    </citation>
    <scope>IDENTIFICATION</scope>
    <source>
        <tissue evidence="2">Whole body</tissue>
    </source>
</reference>
<dbReference type="GeneID" id="112685865"/>